<dbReference type="OrthoDB" id="9102629at2"/>
<reference evidence="1 2" key="1">
    <citation type="submission" date="2019-05" db="EMBL/GenBank/DDBJ databases">
        <title>Burkholderia sp. DHOD12, isolated from subtropical forest soil.</title>
        <authorList>
            <person name="Gao Z.-H."/>
            <person name="Qiu L.-H."/>
        </authorList>
    </citation>
    <scope>NUCLEOTIDE SEQUENCE [LARGE SCALE GENOMIC DNA]</scope>
    <source>
        <strain evidence="1 2">DHOD12</strain>
    </source>
</reference>
<sequence>MAMVNAYIPQPTQLMFETDEGQRVASGCIEFGGWNHREKSLAPIHVEALSRMPGAPALTWVLDSLAAAAEAGRLDADRYIEQLFASKSDLRDFRLMLRDAGADAWVNDRHHNAVRKLGNAEFDVSTYPGMANIFDPA</sequence>
<dbReference type="EMBL" id="CP040077">
    <property type="protein sequence ID" value="QCP48273.1"/>
    <property type="molecule type" value="Genomic_DNA"/>
</dbReference>
<protein>
    <submittedName>
        <fullName evidence="1">Uncharacterized protein</fullName>
    </submittedName>
</protein>
<gene>
    <name evidence="1" type="ORF">FAZ95_03145</name>
</gene>
<dbReference type="KEGG" id="tvl:FAZ95_03145"/>
<dbReference type="Proteomes" id="UP000298656">
    <property type="component" value="Chromosome 1"/>
</dbReference>
<name>A0A4P8IN27_9BURK</name>
<accession>A0A4P8IN27</accession>
<evidence type="ECO:0000313" key="2">
    <source>
        <dbReference type="Proteomes" id="UP000298656"/>
    </source>
</evidence>
<dbReference type="AlphaFoldDB" id="A0A4P8IN27"/>
<proteinExistence type="predicted"/>
<dbReference type="RefSeq" id="WP_137331115.1">
    <property type="nucleotide sequence ID" value="NZ_CP040077.1"/>
</dbReference>
<evidence type="ECO:0000313" key="1">
    <source>
        <dbReference type="EMBL" id="QCP48273.1"/>
    </source>
</evidence>
<keyword evidence="2" id="KW-1185">Reference proteome</keyword>
<organism evidence="1 2">
    <name type="scientific">Trinickia violacea</name>
    <dbReference type="NCBI Taxonomy" id="2571746"/>
    <lineage>
        <taxon>Bacteria</taxon>
        <taxon>Pseudomonadati</taxon>
        <taxon>Pseudomonadota</taxon>
        <taxon>Betaproteobacteria</taxon>
        <taxon>Burkholderiales</taxon>
        <taxon>Burkholderiaceae</taxon>
        <taxon>Trinickia</taxon>
    </lineage>
</organism>